<protein>
    <recommendedName>
        <fullName evidence="5">Branched-chain amino acid ABC transporter</fullName>
    </recommendedName>
</protein>
<evidence type="ECO:0008006" key="5">
    <source>
        <dbReference type="Google" id="ProtNLM"/>
    </source>
</evidence>
<comment type="caution">
    <text evidence="3">The sequence shown here is derived from an EMBL/GenBank/DDBJ whole genome shotgun (WGS) entry which is preliminary data.</text>
</comment>
<feature type="transmembrane region" description="Helical" evidence="2">
    <location>
        <begin position="137"/>
        <end position="166"/>
    </location>
</feature>
<keyword evidence="2" id="KW-0812">Transmembrane</keyword>
<reference evidence="3 4" key="1">
    <citation type="submission" date="2017-11" db="EMBL/GenBank/DDBJ databases">
        <title>Draft genome sequence of Rhizobiales bacterium SY3-13.</title>
        <authorList>
            <person name="Sun C."/>
        </authorList>
    </citation>
    <scope>NUCLEOTIDE SEQUENCE [LARGE SCALE GENOMIC DNA]</scope>
    <source>
        <strain evidence="3 4">SY3-13</strain>
    </source>
</reference>
<feature type="transmembrane region" description="Helical" evidence="2">
    <location>
        <begin position="172"/>
        <end position="190"/>
    </location>
</feature>
<keyword evidence="2" id="KW-1133">Transmembrane helix</keyword>
<keyword evidence="2" id="KW-0472">Membrane</keyword>
<evidence type="ECO:0000256" key="2">
    <source>
        <dbReference type="SAM" id="Phobius"/>
    </source>
</evidence>
<feature type="region of interest" description="Disordered" evidence="1">
    <location>
        <begin position="61"/>
        <end position="82"/>
    </location>
</feature>
<proteinExistence type="predicted"/>
<sequence length="191" mass="19326">MDGGRRGGGHAAGSAGTGNDRGAGLRRRDLSRPDHRPAGPGQGGAAAAMARLRRRGGCDLALRAAQPDPSGRRRRRRGIGSGPAGAALMSTGTEAWLAIGLVALVVFASRASGYFLGSKVREDGRLRRLFDVLPGCAIAAVIAPVIVRAGAVEIVALAAAASLLWFTHNLGLALASGLVVLIAGANLGLVL</sequence>
<feature type="region of interest" description="Disordered" evidence="1">
    <location>
        <begin position="1"/>
        <end position="48"/>
    </location>
</feature>
<evidence type="ECO:0000313" key="4">
    <source>
        <dbReference type="Proteomes" id="UP000229498"/>
    </source>
</evidence>
<dbReference type="InterPro" id="IPR008407">
    <property type="entry name" value="Brnchd-chn_aa_trnsp_AzlD"/>
</dbReference>
<feature type="compositionally biased region" description="Gly residues" evidence="1">
    <location>
        <begin position="9"/>
        <end position="21"/>
    </location>
</feature>
<dbReference type="Proteomes" id="UP000229498">
    <property type="component" value="Unassembled WGS sequence"/>
</dbReference>
<dbReference type="EMBL" id="PHIG01000048">
    <property type="protein sequence ID" value="PJK28158.1"/>
    <property type="molecule type" value="Genomic_DNA"/>
</dbReference>
<feature type="compositionally biased region" description="Basic and acidic residues" evidence="1">
    <location>
        <begin position="26"/>
        <end position="37"/>
    </location>
</feature>
<dbReference type="Pfam" id="PF05437">
    <property type="entry name" value="AzlD"/>
    <property type="match status" value="1"/>
</dbReference>
<evidence type="ECO:0000256" key="1">
    <source>
        <dbReference type="SAM" id="MobiDB-lite"/>
    </source>
</evidence>
<evidence type="ECO:0000313" key="3">
    <source>
        <dbReference type="EMBL" id="PJK28158.1"/>
    </source>
</evidence>
<keyword evidence="4" id="KW-1185">Reference proteome</keyword>
<dbReference type="AlphaFoldDB" id="A0A2M9FXG4"/>
<gene>
    <name evidence="3" type="ORF">CVT23_18740</name>
</gene>
<name>A0A2M9FXG4_9PROT</name>
<feature type="transmembrane region" description="Helical" evidence="2">
    <location>
        <begin position="95"/>
        <end position="116"/>
    </location>
</feature>
<organism evidence="3 4">
    <name type="scientific">Minwuia thermotolerans</name>
    <dbReference type="NCBI Taxonomy" id="2056226"/>
    <lineage>
        <taxon>Bacteria</taxon>
        <taxon>Pseudomonadati</taxon>
        <taxon>Pseudomonadota</taxon>
        <taxon>Alphaproteobacteria</taxon>
        <taxon>Minwuiales</taxon>
        <taxon>Minwuiaceae</taxon>
        <taxon>Minwuia</taxon>
    </lineage>
</organism>
<accession>A0A2M9FXG4</accession>